<keyword evidence="2" id="KW-1185">Reference proteome</keyword>
<comment type="caution">
    <text evidence="1">The sequence shown here is derived from an EMBL/GenBank/DDBJ whole genome shotgun (WGS) entry which is preliminary data.</text>
</comment>
<evidence type="ECO:0000313" key="1">
    <source>
        <dbReference type="EMBL" id="KAJ8039084.1"/>
    </source>
</evidence>
<dbReference type="PANTHER" id="PTHR33480">
    <property type="entry name" value="SET DOMAIN-CONTAINING PROTEIN-RELATED"/>
    <property type="match status" value="1"/>
</dbReference>
<organism evidence="1 2">
    <name type="scientific">Holothuria leucospilota</name>
    <name type="common">Black long sea cucumber</name>
    <name type="synonym">Mertensiothuria leucospilota</name>
    <dbReference type="NCBI Taxonomy" id="206669"/>
    <lineage>
        <taxon>Eukaryota</taxon>
        <taxon>Metazoa</taxon>
        <taxon>Echinodermata</taxon>
        <taxon>Eleutherozoa</taxon>
        <taxon>Echinozoa</taxon>
        <taxon>Holothuroidea</taxon>
        <taxon>Aspidochirotacea</taxon>
        <taxon>Aspidochirotida</taxon>
        <taxon>Holothuriidae</taxon>
        <taxon>Holothuria</taxon>
    </lineage>
</organism>
<sequence>MLTSTKLGKHLATLTQILNLTKSELEQLADHLDHNLHVHKYYYSLPQEVVFLARVGKVLMATNQISLVINQIIDVINQIINVITQIINLIV</sequence>
<dbReference type="OrthoDB" id="5376140at2759"/>
<dbReference type="PANTHER" id="PTHR33480:SF1">
    <property type="entry name" value="TYR RECOMBINASE DOMAIN-CONTAINING PROTEIN"/>
    <property type="match status" value="1"/>
</dbReference>
<evidence type="ECO:0000313" key="2">
    <source>
        <dbReference type="Proteomes" id="UP001152320"/>
    </source>
</evidence>
<proteinExistence type="predicted"/>
<dbReference type="EMBL" id="JAIZAY010000007">
    <property type="protein sequence ID" value="KAJ8039084.1"/>
    <property type="molecule type" value="Genomic_DNA"/>
</dbReference>
<name>A0A9Q1C6K7_HOLLE</name>
<dbReference type="AlphaFoldDB" id="A0A9Q1C6K7"/>
<reference evidence="1" key="1">
    <citation type="submission" date="2021-10" db="EMBL/GenBank/DDBJ databases">
        <title>Tropical sea cucumber genome reveals ecological adaptation and Cuvierian tubules defense mechanism.</title>
        <authorList>
            <person name="Chen T."/>
        </authorList>
    </citation>
    <scope>NUCLEOTIDE SEQUENCE</scope>
    <source>
        <strain evidence="1">Nanhai2018</strain>
        <tissue evidence="1">Muscle</tissue>
    </source>
</reference>
<gene>
    <name evidence="1" type="ORF">HOLleu_16693</name>
</gene>
<protein>
    <submittedName>
        <fullName evidence="1">Uncharacterized protein</fullName>
    </submittedName>
</protein>
<dbReference type="Proteomes" id="UP001152320">
    <property type="component" value="Chromosome 7"/>
</dbReference>
<accession>A0A9Q1C6K7</accession>